<gene>
    <name evidence="3" type="ORF">B0I36DRAFT_117462</name>
</gene>
<comment type="caution">
    <text evidence="3">The sequence shown here is derived from an EMBL/GenBank/DDBJ whole genome shotgun (WGS) entry which is preliminary data.</text>
</comment>
<proteinExistence type="predicted"/>
<evidence type="ECO:0000313" key="4">
    <source>
        <dbReference type="Proteomes" id="UP000756346"/>
    </source>
</evidence>
<dbReference type="Gene3D" id="2.130.10.10">
    <property type="entry name" value="YVTN repeat-like/Quinoprotein amine dehydrogenase"/>
    <property type="match status" value="2"/>
</dbReference>
<keyword evidence="4" id="KW-1185">Reference proteome</keyword>
<dbReference type="EMBL" id="JAGTJQ010000005">
    <property type="protein sequence ID" value="KAH7031003.1"/>
    <property type="molecule type" value="Genomic_DNA"/>
</dbReference>
<dbReference type="SUPFAM" id="SSF50998">
    <property type="entry name" value="Quinoprotein alcohol dehydrogenase-like"/>
    <property type="match status" value="1"/>
</dbReference>
<protein>
    <submittedName>
        <fullName evidence="3">Mono-functional DNA-alkylating methyl methanesulfonate N-term-domain-containing protein</fullName>
    </submittedName>
</protein>
<dbReference type="OrthoDB" id="20774at2759"/>
<dbReference type="GeneID" id="70177531"/>
<dbReference type="PANTHER" id="PTHR10644">
    <property type="entry name" value="DNA REPAIR/RNA PROCESSING CPSF FAMILY"/>
    <property type="match status" value="1"/>
</dbReference>
<reference evidence="3" key="1">
    <citation type="journal article" date="2021" name="Nat. Commun.">
        <title>Genetic determinants of endophytism in the Arabidopsis root mycobiome.</title>
        <authorList>
            <person name="Mesny F."/>
            <person name="Miyauchi S."/>
            <person name="Thiergart T."/>
            <person name="Pickel B."/>
            <person name="Atanasova L."/>
            <person name="Karlsson M."/>
            <person name="Huettel B."/>
            <person name="Barry K.W."/>
            <person name="Haridas S."/>
            <person name="Chen C."/>
            <person name="Bauer D."/>
            <person name="Andreopoulos W."/>
            <person name="Pangilinan J."/>
            <person name="LaButti K."/>
            <person name="Riley R."/>
            <person name="Lipzen A."/>
            <person name="Clum A."/>
            <person name="Drula E."/>
            <person name="Henrissat B."/>
            <person name="Kohler A."/>
            <person name="Grigoriev I.V."/>
            <person name="Martin F.M."/>
            <person name="Hacquard S."/>
        </authorList>
    </citation>
    <scope>NUCLEOTIDE SEQUENCE</scope>
    <source>
        <strain evidence="3">MPI-CAGE-CH-0230</strain>
    </source>
</reference>
<dbReference type="Proteomes" id="UP000756346">
    <property type="component" value="Unassembled WGS sequence"/>
</dbReference>
<dbReference type="Pfam" id="PF10433">
    <property type="entry name" value="Beta-prop_RSE1_1st"/>
    <property type="match status" value="1"/>
</dbReference>
<dbReference type="InterPro" id="IPR011047">
    <property type="entry name" value="Quinoprotein_ADH-like_sf"/>
</dbReference>
<dbReference type="InterPro" id="IPR058543">
    <property type="entry name" value="Beta-prop_RSE1/DDB1/CPSF1_2nd"/>
</dbReference>
<name>A0A9P8Y6V5_9PEZI</name>
<dbReference type="Pfam" id="PF23726">
    <property type="entry name" value="Beta-prop_RSE1_2nd"/>
    <property type="match status" value="1"/>
</dbReference>
<evidence type="ECO:0000259" key="1">
    <source>
        <dbReference type="Pfam" id="PF10433"/>
    </source>
</evidence>
<dbReference type="RefSeq" id="XP_046012683.1">
    <property type="nucleotide sequence ID" value="XM_046147985.1"/>
</dbReference>
<accession>A0A9P8Y6V5</accession>
<sequence length="1354" mass="149910">MSIQSSVFENGEWVTRAMTTAELIKQNGHSRRPGMGRQPLAEPPTCGLLTRTVVDSPVTRWILPVRLRSSRFNDVAFIGENYVQIFELDELNSQLRDIKRKRDFSAKIRNAAIIGPASRHPEDDGMNSDVFPKVENDADIDMTDRAAGQSVLPPQLLVLVLENGQVLFLFMTKGSSGQWVFETSYWSLPVSHNAPIPLHHLTVDPRSRYLCFGHTTTLFVICELETMETLRQRYSSGLPLDPVKKMHPRAISGSIGNISFLYPALDAESHVILLVIMIQRNSTKLAYYEWEHGHEELSEVFHVEKPGLKLHEEFRLPLMVIPLTVRSAFIIVTEGALATISGLLEGSLKYDTFDLDSQDPTDFHHGRSHPLCVAWTRPVREAQFHESQDVIYLVREDGIINFLEVGVDPGIETSLEMGEVDCNFDTAFACMYDRFGDVLLAGGESGPGAMWNIQPKAKLQPIRKFPNWAPMVDLTVMHATVPGERHHKSLGPTTRHYTGIRDGLTRPDRLFGCSGKGRSGVITEFRHGLEAQIGLEMNYPVVIRQCWIVSTTHIPVEDSILLLLALPDSTSVLQIQASADGGAYEMSEADVPWDLTARTLAFTEHKGSSIQVTTKSVTVASSDFRYRSSTSDLFGDVHTSIAHAFILENQIVLAVRSGSLQKVVALHTGDSGIAINGSFDVLDEITCLSMTRLRGTLVTLVATWHGRSVQLAVYPEADSGTAPVILPLQALMTDVLAGTDLNLCPCPIEPLTSMVPVPVSSENGSLCVTAGTRSGEVLTIHVQSGHHTVTVEKLGVTPVQVSCLSLADEPSMIMATNDEEPVWMTGFQLTKSGACFKRKHRVWPAAIGEPNFPAMSIGAVARVPPQSSNSRELMHLIMVSGSQIMYIDLHTRPRPLMRQFPTNGTPTKVRYDANCNALVTAVAREGRSILCLFDPETGVEISEPRTLVTAPDGKKQPRVCEQIDGLSTRAGQDSAVKIMCLDAWSIRHEHHTWPHLLLGCRTEPKEPGGDARGLLLVVKVEHVVSNVPVSPQRRVPIMRKFASKFAAPITAITSHDHGVFVAFGSTVEYMKIDPEVKKLKTVKSFDLPSPARSLHIRADKLHVVTSAHSLVVLDFSNDSLGREHMVLLHSDEMSRRSLDVIDVGLFLEHDRRQSIAMLSDMSCGVHGLWLASQEESPLVPLFQAETRASILKFGRANTRARWHTFQRPLKFGCLQSGKDNSEIVGISIDGALHHFTLINEHAWRLLRFIQNLAMAAPATGSYRSPPNGFDVHGPEPQSDKKVMMHVDGDVLQQCLDRRALEVLVSDQRHSTRLQQLLEKLVPTDSPDHHATASEAIVDFDLVYEVLEYYLCPIL</sequence>
<dbReference type="InterPro" id="IPR018846">
    <property type="entry name" value="Beta-prop_RSE1/DDB1/CPSF1_1st"/>
</dbReference>
<dbReference type="InterPro" id="IPR015943">
    <property type="entry name" value="WD40/YVTN_repeat-like_dom_sf"/>
</dbReference>
<evidence type="ECO:0000259" key="2">
    <source>
        <dbReference type="Pfam" id="PF23726"/>
    </source>
</evidence>
<organism evidence="3 4">
    <name type="scientific">Microdochium trichocladiopsis</name>
    <dbReference type="NCBI Taxonomy" id="1682393"/>
    <lineage>
        <taxon>Eukaryota</taxon>
        <taxon>Fungi</taxon>
        <taxon>Dikarya</taxon>
        <taxon>Ascomycota</taxon>
        <taxon>Pezizomycotina</taxon>
        <taxon>Sordariomycetes</taxon>
        <taxon>Xylariomycetidae</taxon>
        <taxon>Xylariales</taxon>
        <taxon>Microdochiaceae</taxon>
        <taxon>Microdochium</taxon>
    </lineage>
</organism>
<evidence type="ECO:0000313" key="3">
    <source>
        <dbReference type="EMBL" id="KAH7031003.1"/>
    </source>
</evidence>
<dbReference type="InterPro" id="IPR050358">
    <property type="entry name" value="RSE1/DDB1/CFT1"/>
</dbReference>
<feature type="domain" description="RSE1/DDB1/CPSF1 second beta-propeller" evidence="2">
    <location>
        <begin position="562"/>
        <end position="818"/>
    </location>
</feature>
<feature type="domain" description="RSE1/DDB1/CPSF1 first beta-propeller" evidence="1">
    <location>
        <begin position="60"/>
        <end position="460"/>
    </location>
</feature>